<feature type="domain" description="WxL Interacting Protein peptidoglycan binding" evidence="3">
    <location>
        <begin position="44"/>
        <end position="158"/>
    </location>
</feature>
<keyword evidence="2" id="KW-0732">Signal</keyword>
<keyword evidence="1" id="KW-1133">Transmembrane helix</keyword>
<dbReference type="Proteomes" id="UP001597267">
    <property type="component" value="Unassembled WGS sequence"/>
</dbReference>
<evidence type="ECO:0000259" key="3">
    <source>
        <dbReference type="Pfam" id="PF06030"/>
    </source>
</evidence>
<dbReference type="Pfam" id="PF06030">
    <property type="entry name" value="WxLIP_PGBD"/>
    <property type="match status" value="1"/>
</dbReference>
<dbReference type="InterPro" id="IPR010317">
    <property type="entry name" value="WxLIP_PGBD"/>
</dbReference>
<dbReference type="Pfam" id="PF11797">
    <property type="entry name" value="WxLIP_HBD"/>
    <property type="match status" value="1"/>
</dbReference>
<evidence type="ECO:0000256" key="1">
    <source>
        <dbReference type="SAM" id="Phobius"/>
    </source>
</evidence>
<keyword evidence="1" id="KW-0812">Transmembrane</keyword>
<proteinExistence type="predicted"/>
<evidence type="ECO:0000256" key="2">
    <source>
        <dbReference type="SAM" id="SignalP"/>
    </source>
</evidence>
<dbReference type="EMBL" id="JBHTOP010000006">
    <property type="protein sequence ID" value="MFD1671277.1"/>
    <property type="molecule type" value="Genomic_DNA"/>
</dbReference>
<feature type="transmembrane region" description="Helical" evidence="1">
    <location>
        <begin position="323"/>
        <end position="345"/>
    </location>
</feature>
<evidence type="ECO:0000313" key="6">
    <source>
        <dbReference type="Proteomes" id="UP001597267"/>
    </source>
</evidence>
<feature type="domain" description="WxL Interacting Protein host binding" evidence="4">
    <location>
        <begin position="174"/>
        <end position="314"/>
    </location>
</feature>
<feature type="signal peptide" evidence="2">
    <location>
        <begin position="1"/>
        <end position="24"/>
    </location>
</feature>
<dbReference type="RefSeq" id="WP_125713514.1">
    <property type="nucleotide sequence ID" value="NZ_JBHTOP010000006.1"/>
</dbReference>
<accession>A0ABW4J4G9</accession>
<dbReference type="InterPro" id="IPR021759">
    <property type="entry name" value="WxLIP_HBD"/>
</dbReference>
<organism evidence="5 6">
    <name type="scientific">Agrilactobacillus yilanensis</name>
    <dbReference type="NCBI Taxonomy" id="2485997"/>
    <lineage>
        <taxon>Bacteria</taxon>
        <taxon>Bacillati</taxon>
        <taxon>Bacillota</taxon>
        <taxon>Bacilli</taxon>
        <taxon>Lactobacillales</taxon>
        <taxon>Lactobacillaceae</taxon>
        <taxon>Agrilactobacillus</taxon>
    </lineage>
</organism>
<name>A0ABW4J4G9_9LACO</name>
<reference evidence="6" key="1">
    <citation type="journal article" date="2019" name="Int. J. Syst. Evol. Microbiol.">
        <title>The Global Catalogue of Microorganisms (GCM) 10K type strain sequencing project: providing services to taxonomists for standard genome sequencing and annotation.</title>
        <authorList>
            <consortium name="The Broad Institute Genomics Platform"/>
            <consortium name="The Broad Institute Genome Sequencing Center for Infectious Disease"/>
            <person name="Wu L."/>
            <person name="Ma J."/>
        </authorList>
    </citation>
    <scope>NUCLEOTIDE SEQUENCE [LARGE SCALE GENOMIC DNA]</scope>
    <source>
        <strain evidence="6">CCM 8896</strain>
    </source>
</reference>
<sequence>MKRHCKRWVAVLLLPIIAISFSFFKTTDPVQGVKIPDLPVNLVPVVPEIQKDQAAGYFSVNMTAGQTVPMNLKLENTSKKTISVRIKPVVATTNAEGTISYLPTDRPKDNSLILDFTKLGAKAQTVTLAPEEVKEVAQSITIPADSTFNGTVLGSFYVWSPKIDNQKRQKAAKKKGVSVYNVYGMYIGAVINVGAATSVNVDFKLNQVKPGVNGGKPAVLANLQNFKAQSLPNKALTVNAKVYAKGSNKVIKDMGVKKMSFAPNSNVDLPISWGSDEIQAGDYTLKLTAKTALKTWHFKKNFTVSGKQAQSVNQVLPKKNSYLWLWILLAIVIIIAGIVLMSYLYRRGVHKGQAQSSKTPHQRRRKR</sequence>
<feature type="chain" id="PRO_5046165446" evidence="2">
    <location>
        <begin position="25"/>
        <end position="367"/>
    </location>
</feature>
<comment type="caution">
    <text evidence="5">The sequence shown here is derived from an EMBL/GenBank/DDBJ whole genome shotgun (WGS) entry which is preliminary data.</text>
</comment>
<evidence type="ECO:0000313" key="5">
    <source>
        <dbReference type="EMBL" id="MFD1671277.1"/>
    </source>
</evidence>
<keyword evidence="1" id="KW-0472">Membrane</keyword>
<evidence type="ECO:0000259" key="4">
    <source>
        <dbReference type="Pfam" id="PF11797"/>
    </source>
</evidence>
<keyword evidence="6" id="KW-1185">Reference proteome</keyword>
<protein>
    <submittedName>
        <fullName evidence="5">DUF916 and DUF3324 domain-containing protein</fullName>
    </submittedName>
</protein>
<gene>
    <name evidence="5" type="ORF">ACFQ5M_04130</name>
</gene>